<dbReference type="ExpressionAtlas" id="A0A1D6N4Q6">
    <property type="expression patterns" value="baseline and differential"/>
</dbReference>
<organism evidence="3">
    <name type="scientific">Zea mays</name>
    <name type="common">Maize</name>
    <dbReference type="NCBI Taxonomy" id="4577"/>
    <lineage>
        <taxon>Eukaryota</taxon>
        <taxon>Viridiplantae</taxon>
        <taxon>Streptophyta</taxon>
        <taxon>Embryophyta</taxon>
        <taxon>Tracheophyta</taxon>
        <taxon>Spermatophyta</taxon>
        <taxon>Magnoliopsida</taxon>
        <taxon>Liliopsida</taxon>
        <taxon>Poales</taxon>
        <taxon>Poaceae</taxon>
        <taxon>PACMAD clade</taxon>
        <taxon>Panicoideae</taxon>
        <taxon>Andropogonodae</taxon>
        <taxon>Andropogoneae</taxon>
        <taxon>Tripsacinae</taxon>
        <taxon>Zea</taxon>
    </lineage>
</organism>
<protein>
    <submittedName>
        <fullName evidence="3">Ribonuclease 2</fullName>
    </submittedName>
</protein>
<dbReference type="InParanoid" id="A0A1D6N4Q6"/>
<evidence type="ECO:0000256" key="2">
    <source>
        <dbReference type="RuleBase" id="RU004328"/>
    </source>
</evidence>
<dbReference type="InterPro" id="IPR036430">
    <property type="entry name" value="RNase_T2-like_sf"/>
</dbReference>
<dbReference type="AlphaFoldDB" id="A0A1D6N4Q6"/>
<dbReference type="IntAct" id="A0A1D6N4Q6">
    <property type="interactions" value="20"/>
</dbReference>
<dbReference type="Gene3D" id="3.90.730.10">
    <property type="entry name" value="Ribonuclease T2-like"/>
    <property type="match status" value="2"/>
</dbReference>
<comment type="similarity">
    <text evidence="1 2">Belongs to the RNase T2 family.</text>
</comment>
<dbReference type="PANTHER" id="PTHR11240:SF22">
    <property type="entry name" value="RIBONUCLEASE T2"/>
    <property type="match status" value="1"/>
</dbReference>
<proteinExistence type="inferred from homology"/>
<dbReference type="PANTHER" id="PTHR11240">
    <property type="entry name" value="RIBONUCLEASE T2"/>
    <property type="match status" value="1"/>
</dbReference>
<evidence type="ECO:0000256" key="1">
    <source>
        <dbReference type="ARBA" id="ARBA00007469"/>
    </source>
</evidence>
<name>A0A1D6N4Q6_MAIZE</name>
<dbReference type="Pfam" id="PF00445">
    <property type="entry name" value="Ribonuclease_T2"/>
    <property type="match status" value="1"/>
</dbReference>
<sequence length="357" mass="39934">MTMATKAACVLAVWVLVASGLSDLGSARAPLGSKPQREFDYFALSLQWPGTICASTRHCCATNGCCRYVLRAVPRRRPVAPFPYLILPSKRRELAARPVDQFSAIRFRFGRCETSRPFFFVSPVLPRVQLGASPDVHDPRAMAGLRRRDLAVVLPPHPIRDGQDVSDNCMTGIPLTWSFIFQRNMEPALPLWFRMNYSISPLPLTSTSSITLRMVLRKWCLVPTQSENQHGALCFLYHKFESLGLQEMLSSGWIQVSNGKEYALSDVIDTIKHAFGGSPQIVCKRGSIEELRLCFDKELKPRDCLTTSLANGSVSKSKHCPRYITLPTYDPLVLANSTVEIMTQFDEFEVPAALYTA</sequence>
<dbReference type="InterPro" id="IPR001568">
    <property type="entry name" value="RNase_T2-like"/>
</dbReference>
<reference evidence="3" key="1">
    <citation type="submission" date="2015-12" db="EMBL/GenBank/DDBJ databases">
        <title>Update maize B73 reference genome by single molecule sequencing technologies.</title>
        <authorList>
            <consortium name="Maize Genome Sequencing Project"/>
            <person name="Ware D."/>
        </authorList>
    </citation>
    <scope>NUCLEOTIDE SEQUENCE [LARGE SCALE GENOMIC DNA]</scope>
    <source>
        <tissue evidence="3">Seedling</tissue>
    </source>
</reference>
<dbReference type="GO" id="GO:0033897">
    <property type="term" value="F:ribonuclease T2 activity"/>
    <property type="evidence" value="ECO:0007669"/>
    <property type="project" value="InterPro"/>
</dbReference>
<evidence type="ECO:0000313" key="3">
    <source>
        <dbReference type="EMBL" id="ONM35620.1"/>
    </source>
</evidence>
<gene>
    <name evidence="3" type="ORF">ZEAMMB73_Zm00001d042512</name>
</gene>
<dbReference type="GO" id="GO:0003723">
    <property type="term" value="F:RNA binding"/>
    <property type="evidence" value="ECO:0007669"/>
    <property type="project" value="InterPro"/>
</dbReference>
<dbReference type="SUPFAM" id="SSF55895">
    <property type="entry name" value="Ribonuclease Rh-like"/>
    <property type="match status" value="2"/>
</dbReference>
<dbReference type="SMR" id="A0A1D6N4Q6"/>
<accession>A0A1D6N4Q6</accession>
<dbReference type="EMBL" id="CM007649">
    <property type="protein sequence ID" value="ONM35620.1"/>
    <property type="molecule type" value="Genomic_DNA"/>
</dbReference>